<evidence type="ECO:0000259" key="1">
    <source>
        <dbReference type="Pfam" id="PF01370"/>
    </source>
</evidence>
<comment type="caution">
    <text evidence="2">The sequence shown here is derived from an EMBL/GenBank/DDBJ whole genome shotgun (WGS) entry which is preliminary data.</text>
</comment>
<accession>A0ABS1X6Q9</accession>
<sequence length="346" mass="37969">MRVLITGHLGYIGPIMIRTFKDAGHFVCGLDTGFFRECLTSETDVPPDAEIMKDIRRVEPAELEGFDCVVHLAALSNDPLGELAPELTDEINHHASIRVARLAKSVGVKRFVFASSCSIYGASDNTSPIDEEGSLNPVSIYAVSKVKTEADLGSLADAGFSPVYLRNATAYGVSPRMRLDLVLNNLIAWAKSTGRVRVLSDGTPWRPLVHIEDISQAALCAAEAPKSTIHNQAFNIGSDDANYRVGEIAKAVARSVPAAHLEITGESSGDLRSYKVNFDKASRKLPGFHPVWDIERGCRQIGDWFDSRGETVDTFQSRRFIRLKQIKHLISDGAVSPSLFWTTKNR</sequence>
<gene>
    <name evidence="2" type="ORF">JM946_29620</name>
</gene>
<dbReference type="SUPFAM" id="SSF51735">
    <property type="entry name" value="NAD(P)-binding Rossmann-fold domains"/>
    <property type="match status" value="1"/>
</dbReference>
<dbReference type="RefSeq" id="WP_203171080.1">
    <property type="nucleotide sequence ID" value="NZ_JAEVLS010000012.1"/>
</dbReference>
<feature type="domain" description="NAD-dependent epimerase/dehydratase" evidence="1">
    <location>
        <begin position="3"/>
        <end position="237"/>
    </location>
</feature>
<name>A0ABS1X6Q9_9GAMM</name>
<dbReference type="InterPro" id="IPR036291">
    <property type="entry name" value="NAD(P)-bd_dom_sf"/>
</dbReference>
<dbReference type="EMBL" id="JAEVLS010000012">
    <property type="protein sequence ID" value="MBM0108908.1"/>
    <property type="molecule type" value="Genomic_DNA"/>
</dbReference>
<dbReference type="InterPro" id="IPR050177">
    <property type="entry name" value="Lipid_A_modif_metabolic_enz"/>
</dbReference>
<organism evidence="2 3">
    <name type="scientific">Steroidobacter gossypii</name>
    <dbReference type="NCBI Taxonomy" id="2805490"/>
    <lineage>
        <taxon>Bacteria</taxon>
        <taxon>Pseudomonadati</taxon>
        <taxon>Pseudomonadota</taxon>
        <taxon>Gammaproteobacteria</taxon>
        <taxon>Steroidobacterales</taxon>
        <taxon>Steroidobacteraceae</taxon>
        <taxon>Steroidobacter</taxon>
    </lineage>
</organism>
<evidence type="ECO:0000313" key="3">
    <source>
        <dbReference type="Proteomes" id="UP000661077"/>
    </source>
</evidence>
<dbReference type="PANTHER" id="PTHR43245:SF23">
    <property type="entry name" value="NAD(P)-BINDING DOMAIN-CONTAINING PROTEIN"/>
    <property type="match status" value="1"/>
</dbReference>
<protein>
    <submittedName>
        <fullName evidence="2">SDR family oxidoreductase</fullName>
    </submittedName>
</protein>
<dbReference type="InterPro" id="IPR001509">
    <property type="entry name" value="Epimerase_deHydtase"/>
</dbReference>
<keyword evidence="3" id="KW-1185">Reference proteome</keyword>
<dbReference type="Pfam" id="PF01370">
    <property type="entry name" value="Epimerase"/>
    <property type="match status" value="1"/>
</dbReference>
<dbReference type="Gene3D" id="3.40.50.720">
    <property type="entry name" value="NAD(P)-binding Rossmann-like Domain"/>
    <property type="match status" value="1"/>
</dbReference>
<proteinExistence type="predicted"/>
<dbReference type="CDD" id="cd08946">
    <property type="entry name" value="SDR_e"/>
    <property type="match status" value="1"/>
</dbReference>
<dbReference type="Proteomes" id="UP000661077">
    <property type="component" value="Unassembled WGS sequence"/>
</dbReference>
<evidence type="ECO:0000313" key="2">
    <source>
        <dbReference type="EMBL" id="MBM0108908.1"/>
    </source>
</evidence>
<dbReference type="PANTHER" id="PTHR43245">
    <property type="entry name" value="BIFUNCTIONAL POLYMYXIN RESISTANCE PROTEIN ARNA"/>
    <property type="match status" value="1"/>
</dbReference>
<reference evidence="2 3" key="1">
    <citation type="journal article" date="2021" name="Int. J. Syst. Evol. Microbiol.">
        <title>Steroidobacter gossypii sp. nov., isolated from soil of cotton cropping field.</title>
        <authorList>
            <person name="Huang R."/>
            <person name="Yang S."/>
            <person name="Zhen C."/>
            <person name="Liu W."/>
        </authorList>
    </citation>
    <scope>NUCLEOTIDE SEQUENCE [LARGE SCALE GENOMIC DNA]</scope>
    <source>
        <strain evidence="2 3">S1-65</strain>
    </source>
</reference>